<dbReference type="GO" id="GO:0005085">
    <property type="term" value="F:guanyl-nucleotide exchange factor activity"/>
    <property type="evidence" value="ECO:0007669"/>
    <property type="project" value="InterPro"/>
</dbReference>
<accession>A0AAV6FKB9</accession>
<comment type="caution">
    <text evidence="3">The sequence shown here is derived from an EMBL/GenBank/DDBJ whole genome shotgun (WGS) entry which is preliminary data.</text>
</comment>
<evidence type="ECO:0000313" key="3">
    <source>
        <dbReference type="EMBL" id="KAG5260831.1"/>
    </source>
</evidence>
<dbReference type="Proteomes" id="UP000823561">
    <property type="component" value="Chromosome 24"/>
</dbReference>
<feature type="domain" description="Dedicator of cytokinesis C/D N-terminal" evidence="2">
    <location>
        <begin position="94"/>
        <end position="199"/>
    </location>
</feature>
<gene>
    <name evidence="3" type="ORF">AALO_G00297090</name>
</gene>
<keyword evidence="4" id="KW-1185">Reference proteome</keyword>
<feature type="region of interest" description="Disordered" evidence="1">
    <location>
        <begin position="59"/>
        <end position="82"/>
    </location>
</feature>
<feature type="compositionally biased region" description="Basic residues" evidence="1">
    <location>
        <begin position="61"/>
        <end position="78"/>
    </location>
</feature>
<dbReference type="GO" id="GO:2000406">
    <property type="term" value="P:positive regulation of T cell migration"/>
    <property type="evidence" value="ECO:0007669"/>
    <property type="project" value="TreeGrafter"/>
</dbReference>
<dbReference type="PANTHER" id="PTHR23317">
    <property type="entry name" value="DEDICATOR OF CYTOKINESIS DOCK"/>
    <property type="match status" value="1"/>
</dbReference>
<organism evidence="3 4">
    <name type="scientific">Alosa alosa</name>
    <name type="common">allis shad</name>
    <dbReference type="NCBI Taxonomy" id="278164"/>
    <lineage>
        <taxon>Eukaryota</taxon>
        <taxon>Metazoa</taxon>
        <taxon>Chordata</taxon>
        <taxon>Craniata</taxon>
        <taxon>Vertebrata</taxon>
        <taxon>Euteleostomi</taxon>
        <taxon>Actinopterygii</taxon>
        <taxon>Neopterygii</taxon>
        <taxon>Teleostei</taxon>
        <taxon>Clupei</taxon>
        <taxon>Clupeiformes</taxon>
        <taxon>Clupeoidei</taxon>
        <taxon>Clupeidae</taxon>
        <taxon>Alosa</taxon>
    </lineage>
</organism>
<dbReference type="Pfam" id="PF11878">
    <property type="entry name" value="DOCK_C-D_N"/>
    <property type="match status" value="1"/>
</dbReference>
<proteinExistence type="predicted"/>
<dbReference type="PANTHER" id="PTHR23317:SF74">
    <property type="entry name" value="DEDICATOR OF CYTOKINESIS PROTEIN 8"/>
    <property type="match status" value="1"/>
</dbReference>
<dbReference type="InterPro" id="IPR026791">
    <property type="entry name" value="DOCK"/>
</dbReference>
<name>A0AAV6FKB9_9TELE</name>
<dbReference type="InterPro" id="IPR021816">
    <property type="entry name" value="DOCK_C/D_N"/>
</dbReference>
<reference evidence="3" key="1">
    <citation type="submission" date="2020-10" db="EMBL/GenBank/DDBJ databases">
        <title>Chromosome-scale genome assembly of the Allis shad, Alosa alosa.</title>
        <authorList>
            <person name="Margot Z."/>
            <person name="Christophe K."/>
            <person name="Cabau C."/>
            <person name="Louis A."/>
            <person name="Berthelot C."/>
            <person name="Parey E."/>
            <person name="Roest Crollius H."/>
            <person name="Montfort J."/>
            <person name="Robinson-Rechavi M."/>
            <person name="Bucao C."/>
            <person name="Bouchez O."/>
            <person name="Gislard M."/>
            <person name="Lluch J."/>
            <person name="Milhes M."/>
            <person name="Lampietro C."/>
            <person name="Lopez Roques C."/>
            <person name="Donnadieu C."/>
            <person name="Braasch I."/>
            <person name="Desvignes T."/>
            <person name="Postlethwait J."/>
            <person name="Bobe J."/>
            <person name="Guiguen Y."/>
        </authorList>
    </citation>
    <scope>NUCLEOTIDE SEQUENCE</scope>
    <source>
        <strain evidence="3">M-15738</strain>
        <tissue evidence="3">Blood</tissue>
    </source>
</reference>
<dbReference type="EMBL" id="JADWDJ010000024">
    <property type="protein sequence ID" value="KAG5260831.1"/>
    <property type="molecule type" value="Genomic_DNA"/>
</dbReference>
<evidence type="ECO:0000259" key="2">
    <source>
        <dbReference type="Pfam" id="PF11878"/>
    </source>
</evidence>
<dbReference type="GO" id="GO:0007264">
    <property type="term" value="P:small GTPase-mediated signal transduction"/>
    <property type="evidence" value="ECO:0007669"/>
    <property type="project" value="InterPro"/>
</dbReference>
<dbReference type="GO" id="GO:0031252">
    <property type="term" value="C:cell leading edge"/>
    <property type="evidence" value="ECO:0007669"/>
    <property type="project" value="TreeGrafter"/>
</dbReference>
<dbReference type="GO" id="GO:1903905">
    <property type="term" value="P:positive regulation of establishment of T cell polarity"/>
    <property type="evidence" value="ECO:0007669"/>
    <property type="project" value="TreeGrafter"/>
</dbReference>
<dbReference type="AlphaFoldDB" id="A0AAV6FKB9"/>
<evidence type="ECO:0000256" key="1">
    <source>
        <dbReference type="SAM" id="MobiDB-lite"/>
    </source>
</evidence>
<evidence type="ECO:0000313" key="4">
    <source>
        <dbReference type="Proteomes" id="UP000823561"/>
    </source>
</evidence>
<sequence>MPCPPNRLRSRGYSAERVAAATVNYNGFATRFGATSVRSENQQALVGRDQEALQRHEPRIPTHHPPQHHQHHQHHRHSSSTGGSFCFTMPSSYDAVEPVDLEEFLMAQLRSGDAELMQELGDFPDDDLEVELVERECRTAQHSVPDEGAELDLHVRDCVQSYTQPWLIVSRRCQGDGWSAYSERPGLHKLLQRQVFESDLQPEKQEPAVRSPSLSWLH</sequence>
<protein>
    <recommendedName>
        <fullName evidence="2">Dedicator of cytokinesis C/D N-terminal domain-containing protein</fullName>
    </recommendedName>
</protein>